<evidence type="ECO:0000313" key="2">
    <source>
        <dbReference type="Proteomes" id="UP000178870"/>
    </source>
</evidence>
<comment type="caution">
    <text evidence="1">The sequence shown here is derived from an EMBL/GenBank/DDBJ whole genome shotgun (WGS) entry which is preliminary data.</text>
</comment>
<dbReference type="EMBL" id="MGGP01000023">
    <property type="protein sequence ID" value="OGM31622.1"/>
    <property type="molecule type" value="Genomic_DNA"/>
</dbReference>
<name>A0A1F7YWA1_9BACT</name>
<sequence>MISEKGTFLCPDKQANSNGEGVVPVNISFDHTDILSQAFPNKIEPSKISYFVVNKAPAHETPDLVIYKAASDSELSIEGMLEIAEFLAPETISPDIQIIGGGVYDTRIKRTLQLQEKFRIKDANLQKCIDNAFETSLN</sequence>
<reference evidence="1 2" key="1">
    <citation type="journal article" date="2016" name="Nat. Commun.">
        <title>Thousands of microbial genomes shed light on interconnected biogeochemical processes in an aquifer system.</title>
        <authorList>
            <person name="Anantharaman K."/>
            <person name="Brown C.T."/>
            <person name="Hug L.A."/>
            <person name="Sharon I."/>
            <person name="Castelle C.J."/>
            <person name="Probst A.J."/>
            <person name="Thomas B.C."/>
            <person name="Singh A."/>
            <person name="Wilkins M.J."/>
            <person name="Karaoz U."/>
            <person name="Brodie E.L."/>
            <person name="Williams K.H."/>
            <person name="Hubbard S.S."/>
            <person name="Banfield J.F."/>
        </authorList>
    </citation>
    <scope>NUCLEOTIDE SEQUENCE [LARGE SCALE GENOMIC DNA]</scope>
</reference>
<proteinExistence type="predicted"/>
<accession>A0A1F7YWA1</accession>
<evidence type="ECO:0000313" key="1">
    <source>
        <dbReference type="EMBL" id="OGM31622.1"/>
    </source>
</evidence>
<dbReference type="Proteomes" id="UP000178870">
    <property type="component" value="Unassembled WGS sequence"/>
</dbReference>
<dbReference type="AlphaFoldDB" id="A0A1F7YWA1"/>
<protein>
    <submittedName>
        <fullName evidence="1">Uncharacterized protein</fullName>
    </submittedName>
</protein>
<organism evidence="1 2">
    <name type="scientific">Candidatus Woesebacteria bacterium RIFCSPHIGHO2_01_FULL_44_21</name>
    <dbReference type="NCBI Taxonomy" id="1802503"/>
    <lineage>
        <taxon>Bacteria</taxon>
        <taxon>Candidatus Woeseibacteriota</taxon>
    </lineage>
</organism>
<gene>
    <name evidence="1" type="ORF">A2803_00485</name>
</gene>